<keyword evidence="1" id="KW-0472">Membrane</keyword>
<dbReference type="EMBL" id="FQZC01000002">
    <property type="protein sequence ID" value="SHI96783.1"/>
    <property type="molecule type" value="Genomic_DNA"/>
</dbReference>
<dbReference type="RefSeq" id="WP_156417291.1">
    <property type="nucleotide sequence ID" value="NZ_FQZC01000002.1"/>
</dbReference>
<evidence type="ECO:0000256" key="1">
    <source>
        <dbReference type="SAM" id="Phobius"/>
    </source>
</evidence>
<keyword evidence="1" id="KW-0812">Transmembrane</keyword>
<accession>A0ABY1IBV0</accession>
<comment type="caution">
    <text evidence="2">The sequence shown here is derived from an EMBL/GenBank/DDBJ whole genome shotgun (WGS) entry which is preliminary data.</text>
</comment>
<dbReference type="Proteomes" id="UP000184290">
    <property type="component" value="Unassembled WGS sequence"/>
</dbReference>
<proteinExistence type="predicted"/>
<gene>
    <name evidence="2" type="ORF">SAMN02745911_1265</name>
</gene>
<keyword evidence="3" id="KW-1185">Reference proteome</keyword>
<reference evidence="2 3" key="1">
    <citation type="submission" date="2016-11" db="EMBL/GenBank/DDBJ databases">
        <authorList>
            <person name="Varghese N."/>
            <person name="Submissions S."/>
        </authorList>
    </citation>
    <scope>NUCLEOTIDE SEQUENCE [LARGE SCALE GENOMIC DNA]</scope>
    <source>
        <strain evidence="2 3">DSM 21988</strain>
    </source>
</reference>
<evidence type="ECO:0000313" key="2">
    <source>
        <dbReference type="EMBL" id="SHI96783.1"/>
    </source>
</evidence>
<name>A0ABY1IBV0_9HYPH</name>
<sequence length="56" mass="6332">MTPIDLLVIVAVAAFIAFAFWSNRRHHKDRIDAQKTSKAKRLDACANKLRQDSPVP</sequence>
<feature type="transmembrane region" description="Helical" evidence="1">
    <location>
        <begin position="6"/>
        <end position="22"/>
    </location>
</feature>
<protein>
    <submittedName>
        <fullName evidence="2">Uncharacterized protein</fullName>
    </submittedName>
</protein>
<keyword evidence="1" id="KW-1133">Transmembrane helix</keyword>
<organism evidence="2 3">
    <name type="scientific">Aureimonas altamirensis DSM 21988</name>
    <dbReference type="NCBI Taxonomy" id="1121026"/>
    <lineage>
        <taxon>Bacteria</taxon>
        <taxon>Pseudomonadati</taxon>
        <taxon>Pseudomonadota</taxon>
        <taxon>Alphaproteobacteria</taxon>
        <taxon>Hyphomicrobiales</taxon>
        <taxon>Aurantimonadaceae</taxon>
        <taxon>Aureimonas</taxon>
    </lineage>
</organism>
<evidence type="ECO:0000313" key="3">
    <source>
        <dbReference type="Proteomes" id="UP000184290"/>
    </source>
</evidence>